<comment type="caution">
    <text evidence="3">The sequence shown here is derived from an EMBL/GenBank/DDBJ whole genome shotgun (WGS) entry which is preliminary data.</text>
</comment>
<dbReference type="Pfam" id="PF02423">
    <property type="entry name" value="OCD_Mu_crystall"/>
    <property type="match status" value="1"/>
</dbReference>
<evidence type="ECO:0000256" key="1">
    <source>
        <dbReference type="ARBA" id="ARBA00008903"/>
    </source>
</evidence>
<dbReference type="RefSeq" id="XP_056470644.1">
    <property type="nucleotide sequence ID" value="XM_056623228.1"/>
</dbReference>
<dbReference type="AlphaFoldDB" id="A0A9W9JYE9"/>
<dbReference type="EMBL" id="JAPQKI010000010">
    <property type="protein sequence ID" value="KAJ5085966.1"/>
    <property type="molecule type" value="Genomic_DNA"/>
</dbReference>
<dbReference type="SUPFAM" id="SSF51735">
    <property type="entry name" value="NAD(P)-binding Rossmann-fold domains"/>
    <property type="match status" value="1"/>
</dbReference>
<dbReference type="OrthoDB" id="41492at2759"/>
<feature type="compositionally biased region" description="Low complexity" evidence="2">
    <location>
        <begin position="105"/>
        <end position="152"/>
    </location>
</feature>
<dbReference type="Proteomes" id="UP001149074">
    <property type="component" value="Unassembled WGS sequence"/>
</dbReference>
<feature type="region of interest" description="Disordered" evidence="2">
    <location>
        <begin position="102"/>
        <end position="152"/>
    </location>
</feature>
<dbReference type="InterPro" id="IPR036291">
    <property type="entry name" value="NAD(P)-bd_dom_sf"/>
</dbReference>
<name>A0A9W9JYE9_9EURO</name>
<keyword evidence="4" id="KW-1185">Reference proteome</keyword>
<proteinExistence type="inferred from homology"/>
<organism evidence="3 4">
    <name type="scientific">Penicillium argentinense</name>
    <dbReference type="NCBI Taxonomy" id="1131581"/>
    <lineage>
        <taxon>Eukaryota</taxon>
        <taxon>Fungi</taxon>
        <taxon>Dikarya</taxon>
        <taxon>Ascomycota</taxon>
        <taxon>Pezizomycotina</taxon>
        <taxon>Eurotiomycetes</taxon>
        <taxon>Eurotiomycetidae</taxon>
        <taxon>Eurotiales</taxon>
        <taxon>Aspergillaceae</taxon>
        <taxon>Penicillium</taxon>
    </lineage>
</organism>
<evidence type="ECO:0000256" key="2">
    <source>
        <dbReference type="SAM" id="MobiDB-lite"/>
    </source>
</evidence>
<gene>
    <name evidence="3" type="ORF">N7532_010737</name>
</gene>
<dbReference type="Gene3D" id="3.40.50.720">
    <property type="entry name" value="NAD(P)-binding Rossmann-like Domain"/>
    <property type="match status" value="1"/>
</dbReference>
<reference evidence="3" key="1">
    <citation type="submission" date="2022-11" db="EMBL/GenBank/DDBJ databases">
        <authorList>
            <person name="Petersen C."/>
        </authorList>
    </citation>
    <scope>NUCLEOTIDE SEQUENCE</scope>
    <source>
        <strain evidence="3">IBT 30761</strain>
    </source>
</reference>
<evidence type="ECO:0000313" key="3">
    <source>
        <dbReference type="EMBL" id="KAJ5085966.1"/>
    </source>
</evidence>
<evidence type="ECO:0000313" key="4">
    <source>
        <dbReference type="Proteomes" id="UP001149074"/>
    </source>
</evidence>
<dbReference type="PANTHER" id="PTHR13812">
    <property type="entry name" value="KETIMINE REDUCTASE MU-CRYSTALLIN"/>
    <property type="match status" value="1"/>
</dbReference>
<dbReference type="PANTHER" id="PTHR13812:SF19">
    <property type="entry name" value="KETIMINE REDUCTASE MU-CRYSTALLIN"/>
    <property type="match status" value="1"/>
</dbReference>
<dbReference type="InterPro" id="IPR003462">
    <property type="entry name" value="ODC_Mu_crystall"/>
</dbReference>
<protein>
    <submittedName>
        <fullName evidence="3">Uncharacterized protein</fullName>
    </submittedName>
</protein>
<comment type="similarity">
    <text evidence="1">Belongs to the ornithine cyclodeaminase/mu-crystallin family.</text>
</comment>
<dbReference type="InterPro" id="IPR023401">
    <property type="entry name" value="ODC_N"/>
</dbReference>
<dbReference type="GO" id="GO:0005737">
    <property type="term" value="C:cytoplasm"/>
    <property type="evidence" value="ECO:0007669"/>
    <property type="project" value="TreeGrafter"/>
</dbReference>
<accession>A0A9W9JYE9</accession>
<dbReference type="Gene3D" id="3.30.1780.10">
    <property type="entry name" value="ornithine cyclodeaminase, domain 1"/>
    <property type="match status" value="1"/>
</dbReference>
<reference evidence="3" key="2">
    <citation type="journal article" date="2023" name="IMA Fungus">
        <title>Comparative genomic study of the Penicillium genus elucidates a diverse pangenome and 15 lateral gene transfer events.</title>
        <authorList>
            <person name="Petersen C."/>
            <person name="Sorensen T."/>
            <person name="Nielsen M.R."/>
            <person name="Sondergaard T.E."/>
            <person name="Sorensen J.L."/>
            <person name="Fitzpatrick D.A."/>
            <person name="Frisvad J.C."/>
            <person name="Nielsen K.L."/>
        </authorList>
    </citation>
    <scope>NUCLEOTIDE SEQUENCE</scope>
    <source>
        <strain evidence="3">IBT 30761</strain>
    </source>
</reference>
<dbReference type="GeneID" id="81362207"/>
<dbReference type="FunFam" id="3.40.50.720:FF:000556">
    <property type="entry name" value="Proline utilization protein PrnX-like protein"/>
    <property type="match status" value="1"/>
</dbReference>
<sequence length="474" mass="52183">MPLTILSQSQLRALLHSLSRDDIIELQKNLSDALREYSSGAQDKGCSATYQPQRTAITRQNGCTTLFMPATTGQTIGIKMISLQDGAAAGCAVERGAFEIPEGESTSNRSRNVSVRDSVASLSSDMSDLSMESSQEDSNSTTTGSTGTDITDSPTLLSGCVNQQPVVNNNVSTTMGAWPGAGSRDTSPKGSVTLLDSESLPFALINAHELTAFRTALASLMVFNKRKKVKTLLVFGAGTQAYWHIRLALILRSEEIRRVYIVNRSFERAAKLLRDIYHPDNTSWRRDVKFSAMSNDFGEYQRIIKEHVRKADAIFCCTPSVEPLFPAEYLTSREGRQKGRLISAVGSYKAHMAEVHPDILRDEVTVQPPHRHFHKHTRRSGVVVVDSLDAAIKEAGEIVQAGIKPNQMVELGELLMVRHATQETADEQKSLREWVEKGNVIYKSVGLGLMDLVTGGDLVRLARERKLGTTVEDF</sequence>